<feature type="transmembrane region" description="Helical" evidence="2">
    <location>
        <begin position="138"/>
        <end position="156"/>
    </location>
</feature>
<dbReference type="AlphaFoldDB" id="A0A8T2R337"/>
<accession>A0A8T2R337</accession>
<evidence type="ECO:0000313" key="3">
    <source>
        <dbReference type="EMBL" id="KAH7290417.1"/>
    </source>
</evidence>
<protein>
    <submittedName>
        <fullName evidence="3">Uncharacterized protein</fullName>
    </submittedName>
</protein>
<feature type="transmembrane region" description="Helical" evidence="2">
    <location>
        <begin position="104"/>
        <end position="126"/>
    </location>
</feature>
<reference evidence="3" key="1">
    <citation type="submission" date="2021-08" db="EMBL/GenBank/DDBJ databases">
        <title>WGS assembly of Ceratopteris richardii.</title>
        <authorList>
            <person name="Marchant D.B."/>
            <person name="Chen G."/>
            <person name="Jenkins J."/>
            <person name="Shu S."/>
            <person name="Leebens-Mack J."/>
            <person name="Grimwood J."/>
            <person name="Schmutz J."/>
            <person name="Soltis P."/>
            <person name="Soltis D."/>
            <person name="Chen Z.-H."/>
        </authorList>
    </citation>
    <scope>NUCLEOTIDE SEQUENCE</scope>
    <source>
        <strain evidence="3">Whitten #5841</strain>
        <tissue evidence="3">Leaf</tissue>
    </source>
</reference>
<gene>
    <name evidence="3" type="ORF">KP509_30G047800</name>
</gene>
<dbReference type="OrthoDB" id="1689175at2759"/>
<comment type="caution">
    <text evidence="3">The sequence shown here is derived from an EMBL/GenBank/DDBJ whole genome shotgun (WGS) entry which is preliminary data.</text>
</comment>
<keyword evidence="2" id="KW-0812">Transmembrane</keyword>
<sequence>MVKLVAARTHRRYGPHGVQDAFEITNAVVYLVATIFFIGGMTCLLINFTHPLQYKEAHPGLILLAIAICLIILVNLHDILAHLAGIDFRLELLSYDPQLIFIEIAAPLVYVIGAVLYLIAIVFMLQSKSLVQGRKEQAAVQLLVAGSVFWVLGSIHNACQLYSRSSPLVQFLQKAVYQPLLIASTLLLIGSVLWFKGWPNFILARSAQYGAITIGIIAAALMVLGAIINIFRVLYLRRLVGSYAHAPLDTLWGRAHEELEAASTSRLQPLLEQDIPSEESAPGPLPPPPKLHAAGPPLPGAAPGSPQEPPIVEEETFAVIR</sequence>
<feature type="transmembrane region" description="Helical" evidence="2">
    <location>
        <begin position="60"/>
        <end position="84"/>
    </location>
</feature>
<feature type="compositionally biased region" description="Pro residues" evidence="1">
    <location>
        <begin position="283"/>
        <end position="300"/>
    </location>
</feature>
<dbReference type="OMA" id="QYGAITI"/>
<evidence type="ECO:0000256" key="2">
    <source>
        <dbReference type="SAM" id="Phobius"/>
    </source>
</evidence>
<evidence type="ECO:0000313" key="4">
    <source>
        <dbReference type="Proteomes" id="UP000825935"/>
    </source>
</evidence>
<dbReference type="Proteomes" id="UP000825935">
    <property type="component" value="Chromosome 30"/>
</dbReference>
<feature type="transmembrane region" description="Helical" evidence="2">
    <location>
        <begin position="27"/>
        <end position="48"/>
    </location>
</feature>
<dbReference type="PANTHER" id="PTHR34967">
    <property type="entry name" value="OS02G0257200 PROTEIN"/>
    <property type="match status" value="1"/>
</dbReference>
<keyword evidence="4" id="KW-1185">Reference proteome</keyword>
<evidence type="ECO:0000256" key="1">
    <source>
        <dbReference type="SAM" id="MobiDB-lite"/>
    </source>
</evidence>
<dbReference type="PANTHER" id="PTHR34967:SF1">
    <property type="entry name" value="OS02G0257200 PROTEIN"/>
    <property type="match status" value="1"/>
</dbReference>
<feature type="compositionally biased region" description="Acidic residues" evidence="1">
    <location>
        <begin position="311"/>
        <end position="321"/>
    </location>
</feature>
<organism evidence="3 4">
    <name type="scientific">Ceratopteris richardii</name>
    <name type="common">Triangle waterfern</name>
    <dbReference type="NCBI Taxonomy" id="49495"/>
    <lineage>
        <taxon>Eukaryota</taxon>
        <taxon>Viridiplantae</taxon>
        <taxon>Streptophyta</taxon>
        <taxon>Embryophyta</taxon>
        <taxon>Tracheophyta</taxon>
        <taxon>Polypodiopsida</taxon>
        <taxon>Polypodiidae</taxon>
        <taxon>Polypodiales</taxon>
        <taxon>Pteridineae</taxon>
        <taxon>Pteridaceae</taxon>
        <taxon>Parkerioideae</taxon>
        <taxon>Ceratopteris</taxon>
    </lineage>
</organism>
<name>A0A8T2R337_CERRI</name>
<feature type="transmembrane region" description="Helical" evidence="2">
    <location>
        <begin position="176"/>
        <end position="195"/>
    </location>
</feature>
<feature type="region of interest" description="Disordered" evidence="1">
    <location>
        <begin position="272"/>
        <end position="321"/>
    </location>
</feature>
<keyword evidence="2" id="KW-1133">Transmembrane helix</keyword>
<proteinExistence type="predicted"/>
<keyword evidence="2" id="KW-0472">Membrane</keyword>
<feature type="transmembrane region" description="Helical" evidence="2">
    <location>
        <begin position="207"/>
        <end position="231"/>
    </location>
</feature>
<dbReference type="EMBL" id="CM035435">
    <property type="protein sequence ID" value="KAH7290417.1"/>
    <property type="molecule type" value="Genomic_DNA"/>
</dbReference>